<comment type="function">
    <text evidence="5">Acetylates the N-terminal alanine of ribosomal protein bS18.</text>
</comment>
<proteinExistence type="inferred from homology"/>
<dbReference type="PANTHER" id="PTHR43420">
    <property type="entry name" value="ACETYLTRANSFERASE"/>
    <property type="match status" value="1"/>
</dbReference>
<dbReference type="CDD" id="cd04301">
    <property type="entry name" value="NAT_SF"/>
    <property type="match status" value="1"/>
</dbReference>
<keyword evidence="8" id="KW-1185">Reference proteome</keyword>
<dbReference type="NCBIfam" id="TIGR01575">
    <property type="entry name" value="rimI"/>
    <property type="match status" value="1"/>
</dbReference>
<evidence type="ECO:0000256" key="4">
    <source>
        <dbReference type="ARBA" id="ARBA00023315"/>
    </source>
</evidence>
<comment type="catalytic activity">
    <reaction evidence="5">
        <text>N-terminal L-alanyl-[ribosomal protein bS18] + acetyl-CoA = N-terminal N(alpha)-acetyl-L-alanyl-[ribosomal protein bS18] + CoA + H(+)</text>
        <dbReference type="Rhea" id="RHEA:43756"/>
        <dbReference type="Rhea" id="RHEA-COMP:10676"/>
        <dbReference type="Rhea" id="RHEA-COMP:10677"/>
        <dbReference type="ChEBI" id="CHEBI:15378"/>
        <dbReference type="ChEBI" id="CHEBI:57287"/>
        <dbReference type="ChEBI" id="CHEBI:57288"/>
        <dbReference type="ChEBI" id="CHEBI:64718"/>
        <dbReference type="ChEBI" id="CHEBI:83683"/>
        <dbReference type="EC" id="2.3.1.266"/>
    </reaction>
</comment>
<dbReference type="SUPFAM" id="SSF55729">
    <property type="entry name" value="Acyl-CoA N-acyltransferases (Nat)"/>
    <property type="match status" value="1"/>
</dbReference>
<protein>
    <recommendedName>
        <fullName evidence="5">[Ribosomal protein bS18]-alanine N-acetyltransferase</fullName>
        <ecNumber evidence="5">2.3.1.266</ecNumber>
    </recommendedName>
</protein>
<evidence type="ECO:0000259" key="6">
    <source>
        <dbReference type="PROSITE" id="PS51186"/>
    </source>
</evidence>
<organism evidence="7 8">
    <name type="scientific">Macrococcus hajekii</name>
    <dbReference type="NCBI Taxonomy" id="198482"/>
    <lineage>
        <taxon>Bacteria</taxon>
        <taxon>Bacillati</taxon>
        <taxon>Bacillota</taxon>
        <taxon>Bacilli</taxon>
        <taxon>Bacillales</taxon>
        <taxon>Staphylococcaceae</taxon>
        <taxon>Macrococcus</taxon>
    </lineage>
</organism>
<evidence type="ECO:0000256" key="2">
    <source>
        <dbReference type="ARBA" id="ARBA00022490"/>
    </source>
</evidence>
<evidence type="ECO:0000256" key="5">
    <source>
        <dbReference type="RuleBase" id="RU363094"/>
    </source>
</evidence>
<comment type="similarity">
    <text evidence="1 5">Belongs to the acetyltransferase family. RimI subfamily.</text>
</comment>
<gene>
    <name evidence="7" type="primary">rimI</name>
    <name evidence="7" type="ORF">ERX37_09770</name>
</gene>
<evidence type="ECO:0000256" key="1">
    <source>
        <dbReference type="ARBA" id="ARBA00005395"/>
    </source>
</evidence>
<dbReference type="InterPro" id="IPR016181">
    <property type="entry name" value="Acyl_CoA_acyltransferase"/>
</dbReference>
<dbReference type="GO" id="GO:0008999">
    <property type="term" value="F:protein-N-terminal-alanine acetyltransferase activity"/>
    <property type="evidence" value="ECO:0007669"/>
    <property type="project" value="UniProtKB-EC"/>
</dbReference>
<comment type="subcellular location">
    <subcellularLocation>
        <location evidence="5">Cytoplasm</location>
    </subcellularLocation>
</comment>
<feature type="domain" description="N-acetyltransferase" evidence="6">
    <location>
        <begin position="1"/>
        <end position="140"/>
    </location>
</feature>
<dbReference type="Gene3D" id="3.40.630.30">
    <property type="match status" value="1"/>
</dbReference>
<dbReference type="EMBL" id="SCWE01000004">
    <property type="protein sequence ID" value="TDM01398.1"/>
    <property type="molecule type" value="Genomic_DNA"/>
</dbReference>
<dbReference type="OrthoDB" id="9794566at2"/>
<evidence type="ECO:0000313" key="7">
    <source>
        <dbReference type="EMBL" id="TDM01398.1"/>
    </source>
</evidence>
<dbReference type="RefSeq" id="WP_133430500.1">
    <property type="nucleotide sequence ID" value="NZ_BMCC01000004.1"/>
</dbReference>
<dbReference type="Proteomes" id="UP000295328">
    <property type="component" value="Unassembled WGS sequence"/>
</dbReference>
<dbReference type="PANTHER" id="PTHR43420:SF44">
    <property type="entry name" value="ACETYLTRANSFERASE YPEA"/>
    <property type="match status" value="1"/>
</dbReference>
<dbReference type="InterPro" id="IPR000182">
    <property type="entry name" value="GNAT_dom"/>
</dbReference>
<evidence type="ECO:0000256" key="3">
    <source>
        <dbReference type="ARBA" id="ARBA00022679"/>
    </source>
</evidence>
<dbReference type="InterPro" id="IPR050680">
    <property type="entry name" value="YpeA/RimI_acetyltransf"/>
</dbReference>
<keyword evidence="3 7" id="KW-0808">Transferase</keyword>
<sequence>MTTDDVPAVYKIEQVSFPSGSWTIDAFYHELEKNEFAHYFVVEDGAEVIGYLGMWIVIDQAQITTLAIREDKRGLGLSKVLMEYIMNYARLTCEMMSLEVREENASARGLYERMGFSYGGVRRDYYGAGQDAKVMWVRLRNE</sequence>
<dbReference type="InterPro" id="IPR006464">
    <property type="entry name" value="AcTrfase_RimI/Ard1"/>
</dbReference>
<dbReference type="GO" id="GO:0005737">
    <property type="term" value="C:cytoplasm"/>
    <property type="evidence" value="ECO:0007669"/>
    <property type="project" value="UniProtKB-SubCell"/>
</dbReference>
<keyword evidence="4" id="KW-0012">Acyltransferase</keyword>
<dbReference type="EC" id="2.3.1.266" evidence="5"/>
<reference evidence="7 8" key="1">
    <citation type="submission" date="2019-01" db="EMBL/GenBank/DDBJ databases">
        <title>Draft genome sequences of the type strains of six Macrococcus species.</title>
        <authorList>
            <person name="Mazhar S."/>
            <person name="Altermann E."/>
            <person name="Hill C."/>
            <person name="Mcauliffe O."/>
        </authorList>
    </citation>
    <scope>NUCLEOTIDE SEQUENCE [LARGE SCALE GENOMIC DNA]</scope>
    <source>
        <strain evidence="7 8">CCM4809</strain>
    </source>
</reference>
<evidence type="ECO:0000313" key="8">
    <source>
        <dbReference type="Proteomes" id="UP000295328"/>
    </source>
</evidence>
<dbReference type="Pfam" id="PF00583">
    <property type="entry name" value="Acetyltransf_1"/>
    <property type="match status" value="1"/>
</dbReference>
<accession>A0A4R6BIJ7</accession>
<name>A0A4R6BIJ7_9STAP</name>
<dbReference type="PROSITE" id="PS51186">
    <property type="entry name" value="GNAT"/>
    <property type="match status" value="1"/>
</dbReference>
<comment type="caution">
    <text evidence="7">The sequence shown here is derived from an EMBL/GenBank/DDBJ whole genome shotgun (WGS) entry which is preliminary data.</text>
</comment>
<dbReference type="AlphaFoldDB" id="A0A4R6BIJ7"/>
<keyword evidence="2 5" id="KW-0963">Cytoplasm</keyword>